<reference evidence="8" key="1">
    <citation type="submission" date="2020-11" db="EMBL/GenBank/DDBJ databases">
        <title>Isolation and identification of active actinomycetes.</title>
        <authorList>
            <person name="Sun X."/>
        </authorList>
    </citation>
    <scope>NUCLEOTIDE SEQUENCE</scope>
    <source>
        <strain evidence="8">NEAU-A11</strain>
    </source>
</reference>
<dbReference type="InterPro" id="IPR007554">
    <property type="entry name" value="Glycerophosphate_synth"/>
</dbReference>
<keyword evidence="6" id="KW-0472">Membrane</keyword>
<dbReference type="PANTHER" id="PTHR22916">
    <property type="entry name" value="GLYCOSYLTRANSFERASE"/>
    <property type="match status" value="1"/>
</dbReference>
<dbReference type="InterPro" id="IPR043148">
    <property type="entry name" value="TagF_C"/>
</dbReference>
<dbReference type="GO" id="GO:0019350">
    <property type="term" value="P:teichoic acid biosynthetic process"/>
    <property type="evidence" value="ECO:0007669"/>
    <property type="project" value="UniProtKB-KW"/>
</dbReference>
<dbReference type="SUPFAM" id="SSF53448">
    <property type="entry name" value="Nucleotide-diphospho-sugar transferases"/>
    <property type="match status" value="1"/>
</dbReference>
<evidence type="ECO:0000256" key="4">
    <source>
        <dbReference type="ARBA" id="ARBA00022679"/>
    </source>
</evidence>
<proteinExistence type="inferred from homology"/>
<dbReference type="InterPro" id="IPR029044">
    <property type="entry name" value="Nucleotide-diphossugar_trans"/>
</dbReference>
<evidence type="ECO:0000256" key="1">
    <source>
        <dbReference type="ARBA" id="ARBA00004202"/>
    </source>
</evidence>
<dbReference type="Pfam" id="PF00535">
    <property type="entry name" value="Glycos_transf_2"/>
    <property type="match status" value="1"/>
</dbReference>
<gene>
    <name evidence="8" type="ORF">I4J89_09105</name>
</gene>
<evidence type="ECO:0000256" key="6">
    <source>
        <dbReference type="ARBA" id="ARBA00023136"/>
    </source>
</evidence>
<dbReference type="EMBL" id="JADQTO010000004">
    <property type="protein sequence ID" value="MBG0561618.1"/>
    <property type="molecule type" value="Genomic_DNA"/>
</dbReference>
<name>A0A931C8V0_9ACTN</name>
<accession>A0A931C8V0</accession>
<dbReference type="CDD" id="cd00761">
    <property type="entry name" value="Glyco_tranf_GTA_type"/>
    <property type="match status" value="1"/>
</dbReference>
<comment type="caution">
    <text evidence="8">The sequence shown here is derived from an EMBL/GenBank/DDBJ whole genome shotgun (WGS) entry which is preliminary data.</text>
</comment>
<dbReference type="Gene3D" id="3.40.50.12580">
    <property type="match status" value="1"/>
</dbReference>
<dbReference type="Pfam" id="PF04464">
    <property type="entry name" value="Glyphos_transf"/>
    <property type="match status" value="1"/>
</dbReference>
<dbReference type="GO" id="GO:0016758">
    <property type="term" value="F:hexosyltransferase activity"/>
    <property type="evidence" value="ECO:0007669"/>
    <property type="project" value="UniProtKB-ARBA"/>
</dbReference>
<evidence type="ECO:0000313" key="8">
    <source>
        <dbReference type="EMBL" id="MBG0561618.1"/>
    </source>
</evidence>
<keyword evidence="5" id="KW-0777">Teichoic acid biosynthesis</keyword>
<keyword evidence="4" id="KW-0808">Transferase</keyword>
<comment type="subcellular location">
    <subcellularLocation>
        <location evidence="1">Cell membrane</location>
        <topology evidence="1">Peripheral membrane protein</topology>
    </subcellularLocation>
</comment>
<dbReference type="SUPFAM" id="SSF53756">
    <property type="entry name" value="UDP-Glycosyltransferase/glycogen phosphorylase"/>
    <property type="match status" value="1"/>
</dbReference>
<feature type="domain" description="Glycosyltransferase 2-like" evidence="7">
    <location>
        <begin position="10"/>
        <end position="173"/>
    </location>
</feature>
<evidence type="ECO:0000256" key="5">
    <source>
        <dbReference type="ARBA" id="ARBA00022944"/>
    </source>
</evidence>
<dbReference type="GO" id="GO:0047355">
    <property type="term" value="F:CDP-glycerol glycerophosphotransferase activity"/>
    <property type="evidence" value="ECO:0007669"/>
    <property type="project" value="InterPro"/>
</dbReference>
<dbReference type="Proteomes" id="UP000598146">
    <property type="component" value="Unassembled WGS sequence"/>
</dbReference>
<protein>
    <submittedName>
        <fullName evidence="8">CDP-glycerol glycerophosphotransferase family protein</fullName>
    </submittedName>
</protein>
<dbReference type="Gene3D" id="3.90.550.10">
    <property type="entry name" value="Spore Coat Polysaccharide Biosynthesis Protein SpsA, Chain A"/>
    <property type="match status" value="1"/>
</dbReference>
<evidence type="ECO:0000256" key="3">
    <source>
        <dbReference type="ARBA" id="ARBA00022475"/>
    </source>
</evidence>
<dbReference type="PANTHER" id="PTHR22916:SF3">
    <property type="entry name" value="UDP-GLCNAC:BETAGAL BETA-1,3-N-ACETYLGLUCOSAMINYLTRANSFERASE-LIKE PROTEIN 1"/>
    <property type="match status" value="1"/>
</dbReference>
<dbReference type="RefSeq" id="WP_196413430.1">
    <property type="nucleotide sequence ID" value="NZ_JADQTO010000004.1"/>
</dbReference>
<dbReference type="Gene3D" id="3.40.50.11820">
    <property type="match status" value="1"/>
</dbReference>
<evidence type="ECO:0000256" key="2">
    <source>
        <dbReference type="ARBA" id="ARBA00010488"/>
    </source>
</evidence>
<comment type="similarity">
    <text evidence="2">Belongs to the CDP-glycerol glycerophosphotransferase family.</text>
</comment>
<evidence type="ECO:0000313" key="9">
    <source>
        <dbReference type="Proteomes" id="UP000598146"/>
    </source>
</evidence>
<dbReference type="AlphaFoldDB" id="A0A931C8V0"/>
<keyword evidence="9" id="KW-1185">Reference proteome</keyword>
<keyword evidence="3" id="KW-1003">Cell membrane</keyword>
<dbReference type="GO" id="GO:0005886">
    <property type="term" value="C:plasma membrane"/>
    <property type="evidence" value="ECO:0007669"/>
    <property type="project" value="UniProtKB-SubCell"/>
</dbReference>
<dbReference type="InterPro" id="IPR043149">
    <property type="entry name" value="TagF_N"/>
</dbReference>
<organism evidence="8 9">
    <name type="scientific">Actinoplanes aureus</name>
    <dbReference type="NCBI Taxonomy" id="2792083"/>
    <lineage>
        <taxon>Bacteria</taxon>
        <taxon>Bacillati</taxon>
        <taxon>Actinomycetota</taxon>
        <taxon>Actinomycetes</taxon>
        <taxon>Micromonosporales</taxon>
        <taxon>Micromonosporaceae</taxon>
        <taxon>Actinoplanes</taxon>
    </lineage>
</organism>
<evidence type="ECO:0000259" key="7">
    <source>
        <dbReference type="Pfam" id="PF00535"/>
    </source>
</evidence>
<sequence>MADLVPGLISVIVPVYNVEAFLRDCLDSLRAQTYRELQVILVDDGSTDGSAAVAEEFVAADPRFQLVRQANAGLSAARNAGMPVATGEFLAFVDSDDLLAAHAYELLIGALAGGADFASGGVLRLNSRGTRKGSPHRHAITRTDLAAHVSTTDSLLADRTIWNKLFRRAFYDRHGFEFPVGRLFEDAPVTVPAHALAERVAVVNEPIYFWRQREGAALSITQTGKDRRNIVDRFHSIDLAARKLAEGGQDQLRKRFLELSIEDQLSNYFRYLPSAPPESRATYMELARAYLEQVDETLVDRLPVKIRRHWKLIREGRTSDLIELIDHGFRSPAKAVKAGGLEATVRSVRWQDGKLLLTGAVRSPADPGSRVGRLKLFWASGPAGTRRIPLWARPHPDGFAITLRPDSLRSGKGWPKGDWVISAAMTHGFNVRRTRLRMPPNWAEPMPRHLVAPGVYVLPAVVNGALRISVVKADGWLTASRREGDDLVLVGRLRRPAESARIQMSRVPGVVAGTVEAEIAGDGHEFSARFPLDRIALDVRDDNHADGRYAQRLFVELVTGRPSRLLAADGYRPIRTAHGTDEVYTALSASGAVSVCTRPQGPVITGARWRDDGVLELSGDSPVPAEGELLLRLRGRRKDLGLPLRVEGGRWEVAVDPAAVPTLAGPLPLVGGVWDLTFRAAGRHHDTIAPLDLAGTLTPGLPLDGPEVDGVRGRLRWGQHEHAVLELTVPETTPEEHAGLLARHFPETGRAALRDVVLLDAAPGRRFFDDPAAVLAELNSRPDAPPVLWTVDRGQPLPDGAEPVALGSDAWYAALATSRWVVANDNLPLWFRPAPGQVVLRLGGGWPVARSGALATGHPLGQSLVDQLRSDAAIWTAVASPSPTATPVLRRELCFDGPVLEYGRPANDLLAATDREAARTQVLNRLGLPADTRLVLYAPTRRPSDLRRRGSSDPGRLLDLLGVVAGLPPGHRLLIRRHPGVPDDVADLVSGVLDVTAYPRVGELLLATDMLITDYSALLADYAGTGRPALLYVPDLEEFEASPGLNVDLAKEAPGPLLRTSAEVVAALRDIPAIVGAHRARAAGFAATHGSGSEGGAAAKLVDWLLAAGR</sequence>
<dbReference type="InterPro" id="IPR001173">
    <property type="entry name" value="Glyco_trans_2-like"/>
</dbReference>